<evidence type="ECO:0000313" key="2">
    <source>
        <dbReference type="Proteomes" id="UP000194236"/>
    </source>
</evidence>
<evidence type="ECO:0000313" key="1">
    <source>
        <dbReference type="EMBL" id="OTF74335.1"/>
    </source>
</evidence>
<accession>A0A1Y3B4Y5</accession>
<dbReference type="PANTHER" id="PTHR23404">
    <property type="entry name" value="MOLYBDOPTERIN SYNTHASE RELATED"/>
    <property type="match status" value="1"/>
</dbReference>
<protein>
    <submittedName>
        <fullName evidence="1">Molybdopterin synthase large subunit-like protein</fullName>
    </submittedName>
</protein>
<proteinExistence type="predicted"/>
<name>A0A1Y3B4Y5_EURMA</name>
<dbReference type="EMBL" id="MUJZ01047597">
    <property type="protein sequence ID" value="OTF74335.1"/>
    <property type="molecule type" value="Genomic_DNA"/>
</dbReference>
<dbReference type="AlphaFoldDB" id="A0A1Y3B4Y5"/>
<dbReference type="InterPro" id="IPR036563">
    <property type="entry name" value="MoaE_sf"/>
</dbReference>
<sequence length="100" mass="11474">MALAMMNNIVMDILIKQNVDDQLHTKVYVCHKIGHVPLGETSIIIAVSSPHRSTGHRMVMEILDKIKQNVPIWKKIHFVHGTDDDDGKWSDKSEAFWLQQ</sequence>
<reference evidence="1 2" key="1">
    <citation type="submission" date="2017-03" db="EMBL/GenBank/DDBJ databases">
        <title>Genome Survey of Euroglyphus maynei.</title>
        <authorList>
            <person name="Arlian L.G."/>
            <person name="Morgan M.S."/>
            <person name="Rider S.D."/>
        </authorList>
    </citation>
    <scope>NUCLEOTIDE SEQUENCE [LARGE SCALE GENOMIC DNA]</scope>
    <source>
        <strain evidence="1">Arlian Lab</strain>
        <tissue evidence="1">Whole body</tissue>
    </source>
</reference>
<dbReference type="OrthoDB" id="5531344at2759"/>
<dbReference type="GO" id="GO:0006777">
    <property type="term" value="P:Mo-molybdopterin cofactor biosynthetic process"/>
    <property type="evidence" value="ECO:0007669"/>
    <property type="project" value="InterPro"/>
</dbReference>
<dbReference type="Gene3D" id="3.90.1170.40">
    <property type="entry name" value="Molybdopterin biosynthesis MoaE subunit"/>
    <property type="match status" value="1"/>
</dbReference>
<organism evidence="1 2">
    <name type="scientific">Euroglyphus maynei</name>
    <name type="common">Mayne's house dust mite</name>
    <dbReference type="NCBI Taxonomy" id="6958"/>
    <lineage>
        <taxon>Eukaryota</taxon>
        <taxon>Metazoa</taxon>
        <taxon>Ecdysozoa</taxon>
        <taxon>Arthropoda</taxon>
        <taxon>Chelicerata</taxon>
        <taxon>Arachnida</taxon>
        <taxon>Acari</taxon>
        <taxon>Acariformes</taxon>
        <taxon>Sarcoptiformes</taxon>
        <taxon>Astigmata</taxon>
        <taxon>Psoroptidia</taxon>
        <taxon>Analgoidea</taxon>
        <taxon>Pyroglyphidae</taxon>
        <taxon>Pyroglyphinae</taxon>
        <taxon>Euroglyphus</taxon>
    </lineage>
</organism>
<dbReference type="InterPro" id="IPR003448">
    <property type="entry name" value="Mopterin_biosynth_MoaE"/>
</dbReference>
<dbReference type="Proteomes" id="UP000194236">
    <property type="component" value="Unassembled WGS sequence"/>
</dbReference>
<keyword evidence="2" id="KW-1185">Reference proteome</keyword>
<dbReference type="SUPFAM" id="SSF54690">
    <property type="entry name" value="Molybdopterin synthase subunit MoaE"/>
    <property type="match status" value="1"/>
</dbReference>
<gene>
    <name evidence="1" type="ORF">BLA29_010482</name>
</gene>
<comment type="caution">
    <text evidence="1">The sequence shown here is derived from an EMBL/GenBank/DDBJ whole genome shotgun (WGS) entry which is preliminary data.</text>
</comment>
<dbReference type="Pfam" id="PF02391">
    <property type="entry name" value="MoaE"/>
    <property type="match status" value="1"/>
</dbReference>